<sequence length="147" mass="16205">MNDYILLLHLLAATIWTGGHLVLAITILPRALKEKSPTDLLRFEAGYEKVGVPALAIQVVTGLLLAHNIMPDIAMWFSFDNPLSRLILLKLGLLLATLLFAIDARLRIIPNLTEENLMPLAYHIIPVTVISVLFVIVGVSFRTSGLL</sequence>
<dbReference type="Pfam" id="PF05425">
    <property type="entry name" value="CopD"/>
    <property type="match status" value="1"/>
</dbReference>
<protein>
    <submittedName>
        <fullName evidence="3">Putative copper export protein</fullName>
    </submittedName>
</protein>
<feature type="domain" description="Copper resistance protein D" evidence="2">
    <location>
        <begin position="44"/>
        <end position="137"/>
    </location>
</feature>
<feature type="transmembrane region" description="Helical" evidence="1">
    <location>
        <begin position="120"/>
        <end position="141"/>
    </location>
</feature>
<dbReference type="InterPro" id="IPR008457">
    <property type="entry name" value="Cu-R_CopD_dom"/>
</dbReference>
<dbReference type="Proteomes" id="UP000005090">
    <property type="component" value="Chromosome"/>
</dbReference>
<evidence type="ECO:0000313" key="4">
    <source>
        <dbReference type="Proteomes" id="UP000005090"/>
    </source>
</evidence>
<evidence type="ECO:0000256" key="1">
    <source>
        <dbReference type="SAM" id="Phobius"/>
    </source>
</evidence>
<dbReference type="RefSeq" id="WP_005374530.1">
    <property type="nucleotide sequence ID" value="NZ_CM001475.1"/>
</dbReference>
<dbReference type="HOGENOM" id="CLU_1764660_0_0_6"/>
<keyword evidence="1" id="KW-0812">Transmembrane</keyword>
<dbReference type="AlphaFoldDB" id="H8GGZ7"/>
<organism evidence="3 4">
    <name type="scientific">Methylomicrobium album BG8</name>
    <dbReference type="NCBI Taxonomy" id="686340"/>
    <lineage>
        <taxon>Bacteria</taxon>
        <taxon>Pseudomonadati</taxon>
        <taxon>Pseudomonadota</taxon>
        <taxon>Gammaproteobacteria</taxon>
        <taxon>Methylococcales</taxon>
        <taxon>Methylococcaceae</taxon>
        <taxon>Methylomicrobium</taxon>
    </lineage>
</organism>
<reference evidence="3 4" key="1">
    <citation type="journal article" date="2013" name="Genome Announc.">
        <title>Genome Sequence of the Obligate Gammaproteobacterial Methanotroph Methylomicrobium album Strain BG8.</title>
        <authorList>
            <person name="Kits K.D."/>
            <person name="Kalyuzhnaya M.G."/>
            <person name="Klotz M.G."/>
            <person name="Jetten M.S."/>
            <person name="Op den Camp H.J."/>
            <person name="Vuilleumier S."/>
            <person name="Bringel F."/>
            <person name="Dispirito A.A."/>
            <person name="Murrell J.C."/>
            <person name="Bruce D."/>
            <person name="Cheng J.F."/>
            <person name="Copeland A."/>
            <person name="Goodwin L."/>
            <person name="Hauser L."/>
            <person name="Lajus A."/>
            <person name="Land M.L."/>
            <person name="Lapidus A."/>
            <person name="Lucas S."/>
            <person name="Medigue C."/>
            <person name="Pitluck S."/>
            <person name="Woyke T."/>
            <person name="Zeytun A."/>
            <person name="Stein L.Y."/>
        </authorList>
    </citation>
    <scope>NUCLEOTIDE SEQUENCE [LARGE SCALE GENOMIC DNA]</scope>
    <source>
        <strain evidence="3 4">BG8</strain>
    </source>
</reference>
<evidence type="ECO:0000259" key="2">
    <source>
        <dbReference type="Pfam" id="PF05425"/>
    </source>
</evidence>
<proteinExistence type="predicted"/>
<name>H8GGZ7_METAL</name>
<keyword evidence="1" id="KW-0472">Membrane</keyword>
<accession>H8GGZ7</accession>
<evidence type="ECO:0000313" key="3">
    <source>
        <dbReference type="EMBL" id="EIC31272.1"/>
    </source>
</evidence>
<keyword evidence="4" id="KW-1185">Reference proteome</keyword>
<keyword evidence="1" id="KW-1133">Transmembrane helix</keyword>
<dbReference type="eggNOG" id="ENOG5032SW8">
    <property type="taxonomic scope" value="Bacteria"/>
</dbReference>
<dbReference type="GO" id="GO:0016020">
    <property type="term" value="C:membrane"/>
    <property type="evidence" value="ECO:0007669"/>
    <property type="project" value="InterPro"/>
</dbReference>
<feature type="transmembrane region" description="Helical" evidence="1">
    <location>
        <begin position="87"/>
        <end position="108"/>
    </location>
</feature>
<feature type="transmembrane region" description="Helical" evidence="1">
    <location>
        <begin position="50"/>
        <end position="67"/>
    </location>
</feature>
<dbReference type="EMBL" id="CM001475">
    <property type="protein sequence ID" value="EIC31272.1"/>
    <property type="molecule type" value="Genomic_DNA"/>
</dbReference>
<gene>
    <name evidence="3" type="ORF">Metal_3625</name>
</gene>
<feature type="transmembrane region" description="Helical" evidence="1">
    <location>
        <begin position="6"/>
        <end position="29"/>
    </location>
</feature>